<keyword evidence="6 8" id="KW-1133">Transmembrane helix</keyword>
<reference evidence="9 10" key="1">
    <citation type="submission" date="2017-05" db="EMBL/GenBank/DDBJ databases">
        <title>Complete and WGS of Bordetella genogroups.</title>
        <authorList>
            <person name="Spilker T."/>
            <person name="LiPuma J."/>
        </authorList>
    </citation>
    <scope>NUCLEOTIDE SEQUENCE [LARGE SCALE GENOMIC DNA]</scope>
    <source>
        <strain evidence="9 10">AU9919</strain>
    </source>
</reference>
<comment type="subcellular location">
    <subcellularLocation>
        <location evidence="1">Cell membrane</location>
        <topology evidence="1">Multi-pass membrane protein</topology>
    </subcellularLocation>
</comment>
<feature type="transmembrane region" description="Helical" evidence="8">
    <location>
        <begin position="296"/>
        <end position="316"/>
    </location>
</feature>
<evidence type="ECO:0000256" key="7">
    <source>
        <dbReference type="ARBA" id="ARBA00023136"/>
    </source>
</evidence>
<keyword evidence="3" id="KW-0813">Transport</keyword>
<evidence type="ECO:0000256" key="2">
    <source>
        <dbReference type="ARBA" id="ARBA00007935"/>
    </source>
</evidence>
<comment type="caution">
    <text evidence="9">The sequence shown here is derived from an EMBL/GenBank/DDBJ whole genome shotgun (WGS) entry which is preliminary data.</text>
</comment>
<gene>
    <name evidence="9" type="ORF">CAL20_06265</name>
</gene>
<keyword evidence="7 8" id="KW-0472">Membrane</keyword>
<comment type="similarity">
    <text evidence="2">Belongs to the binding-protein-dependent transport system permease family. FecCD subfamily.</text>
</comment>
<keyword evidence="5 8" id="KW-0812">Transmembrane</keyword>
<dbReference type="GO" id="GO:0022857">
    <property type="term" value="F:transmembrane transporter activity"/>
    <property type="evidence" value="ECO:0007669"/>
    <property type="project" value="InterPro"/>
</dbReference>
<evidence type="ECO:0000256" key="5">
    <source>
        <dbReference type="ARBA" id="ARBA00022692"/>
    </source>
</evidence>
<name>A0A261UCI4_9BORD</name>
<protein>
    <submittedName>
        <fullName evidence="9">ABC transporter permease</fullName>
    </submittedName>
</protein>
<dbReference type="PANTHER" id="PTHR30472">
    <property type="entry name" value="FERRIC ENTEROBACTIN TRANSPORT SYSTEM PERMEASE PROTEIN"/>
    <property type="match status" value="1"/>
</dbReference>
<feature type="transmembrane region" description="Helical" evidence="8">
    <location>
        <begin position="27"/>
        <end position="48"/>
    </location>
</feature>
<evidence type="ECO:0000256" key="8">
    <source>
        <dbReference type="SAM" id="Phobius"/>
    </source>
</evidence>
<dbReference type="Proteomes" id="UP000216885">
    <property type="component" value="Unassembled WGS sequence"/>
</dbReference>
<dbReference type="PANTHER" id="PTHR30472:SF24">
    <property type="entry name" value="FERRIC ENTEROBACTIN TRANSPORT SYSTEM PERMEASE PROTEIN FEPG"/>
    <property type="match status" value="1"/>
</dbReference>
<dbReference type="CDD" id="cd06550">
    <property type="entry name" value="TM_ABC_iron-siderophores_like"/>
    <property type="match status" value="1"/>
</dbReference>
<feature type="transmembrane region" description="Helical" evidence="8">
    <location>
        <begin position="168"/>
        <end position="188"/>
    </location>
</feature>
<feature type="transmembrane region" description="Helical" evidence="8">
    <location>
        <begin position="83"/>
        <end position="101"/>
    </location>
</feature>
<evidence type="ECO:0000256" key="4">
    <source>
        <dbReference type="ARBA" id="ARBA00022475"/>
    </source>
</evidence>
<accession>A0A261UCI4</accession>
<organism evidence="9 10">
    <name type="scientific">Bordetella genomosp. 4</name>
    <dbReference type="NCBI Taxonomy" id="463044"/>
    <lineage>
        <taxon>Bacteria</taxon>
        <taxon>Pseudomonadati</taxon>
        <taxon>Pseudomonadota</taxon>
        <taxon>Betaproteobacteria</taxon>
        <taxon>Burkholderiales</taxon>
        <taxon>Alcaligenaceae</taxon>
        <taxon>Bordetella</taxon>
    </lineage>
</organism>
<dbReference type="Gene3D" id="1.10.3470.10">
    <property type="entry name" value="ABC transporter involved in vitamin B12 uptake, BtuC"/>
    <property type="match status" value="1"/>
</dbReference>
<feature type="transmembrane region" description="Helical" evidence="8">
    <location>
        <begin position="214"/>
        <end position="236"/>
    </location>
</feature>
<sequence>MTRTPHHLTTQRAWRVQDYSVLIQPRMLVVLLVLLAVLLILVAAALSVGRTGMSLPRLLQVLFEPQVARAGEQMVLDVRLPRVLTACFVGVALGVSGAVFQSITRNPLGSPDVIGFTTGAATGALLQIVLYGQSALGVAMGAMMGGLVAAMVVYLLSLRNGKAGGRRLVLVGIGVGAVLHALNGLMLVKGELDNAVMANLWLAGTLNARSWSHAWLAISGVVLFVPFVLLSARRLAMMEMGDEVASQLGIPVERVRLAMVFCAVMLAALATGAAGPVAFIALAAPQLARRLGRARGLPVAGAALMGACLLVGADLLSQWQPLRLNLPVGKVTGMLGGLYLIWLLAASSRRGRFSGSQT</sequence>
<dbReference type="EMBL" id="NEVQ01000008">
    <property type="protein sequence ID" value="OZI59217.1"/>
    <property type="molecule type" value="Genomic_DNA"/>
</dbReference>
<dbReference type="Pfam" id="PF01032">
    <property type="entry name" value="FecCD"/>
    <property type="match status" value="1"/>
</dbReference>
<dbReference type="GO" id="GO:0005886">
    <property type="term" value="C:plasma membrane"/>
    <property type="evidence" value="ECO:0007669"/>
    <property type="project" value="UniProtKB-SubCell"/>
</dbReference>
<dbReference type="InterPro" id="IPR037294">
    <property type="entry name" value="ABC_BtuC-like"/>
</dbReference>
<keyword evidence="10" id="KW-1185">Reference proteome</keyword>
<feature type="transmembrane region" description="Helical" evidence="8">
    <location>
        <begin position="113"/>
        <end position="130"/>
    </location>
</feature>
<feature type="transmembrane region" description="Helical" evidence="8">
    <location>
        <begin position="257"/>
        <end position="284"/>
    </location>
</feature>
<dbReference type="RefSeq" id="WP_179266624.1">
    <property type="nucleotide sequence ID" value="NZ_NEVQ01000008.1"/>
</dbReference>
<dbReference type="SUPFAM" id="SSF81345">
    <property type="entry name" value="ABC transporter involved in vitamin B12 uptake, BtuC"/>
    <property type="match status" value="1"/>
</dbReference>
<feature type="transmembrane region" description="Helical" evidence="8">
    <location>
        <begin position="136"/>
        <end position="156"/>
    </location>
</feature>
<proteinExistence type="inferred from homology"/>
<evidence type="ECO:0000256" key="3">
    <source>
        <dbReference type="ARBA" id="ARBA00022448"/>
    </source>
</evidence>
<evidence type="ECO:0000256" key="1">
    <source>
        <dbReference type="ARBA" id="ARBA00004651"/>
    </source>
</evidence>
<evidence type="ECO:0000313" key="9">
    <source>
        <dbReference type="EMBL" id="OZI59217.1"/>
    </source>
</evidence>
<evidence type="ECO:0000313" key="10">
    <source>
        <dbReference type="Proteomes" id="UP000216885"/>
    </source>
</evidence>
<feature type="transmembrane region" description="Helical" evidence="8">
    <location>
        <begin position="328"/>
        <end position="345"/>
    </location>
</feature>
<keyword evidence="4" id="KW-1003">Cell membrane</keyword>
<dbReference type="InterPro" id="IPR000522">
    <property type="entry name" value="ABC_transptr_permease_BtuC"/>
</dbReference>
<evidence type="ECO:0000256" key="6">
    <source>
        <dbReference type="ARBA" id="ARBA00022989"/>
    </source>
</evidence>
<dbReference type="AlphaFoldDB" id="A0A261UCI4"/>
<dbReference type="GO" id="GO:0033214">
    <property type="term" value="P:siderophore-iron import into cell"/>
    <property type="evidence" value="ECO:0007669"/>
    <property type="project" value="TreeGrafter"/>
</dbReference>